<gene>
    <name evidence="1" type="ORF">E2C01_060456</name>
</gene>
<evidence type="ECO:0000313" key="1">
    <source>
        <dbReference type="EMBL" id="MPC66309.1"/>
    </source>
</evidence>
<sequence length="60" mass="6862">MLYYITATRDPLRRYPVLTPAMGRLVDCLPSPIHKTRTYNYNVVMKLRMAVVVAVLHSGV</sequence>
<protein>
    <submittedName>
        <fullName evidence="1">Uncharacterized protein</fullName>
    </submittedName>
</protein>
<proteinExistence type="predicted"/>
<reference evidence="1 2" key="1">
    <citation type="submission" date="2019-05" db="EMBL/GenBank/DDBJ databases">
        <title>Another draft genome of Portunus trituberculatus and its Hox gene families provides insights of decapod evolution.</title>
        <authorList>
            <person name="Jeong J.-H."/>
            <person name="Song I."/>
            <person name="Kim S."/>
            <person name="Choi T."/>
            <person name="Kim D."/>
            <person name="Ryu S."/>
            <person name="Kim W."/>
        </authorList>
    </citation>
    <scope>NUCLEOTIDE SEQUENCE [LARGE SCALE GENOMIC DNA]</scope>
    <source>
        <tissue evidence="1">Muscle</tissue>
    </source>
</reference>
<evidence type="ECO:0000313" key="2">
    <source>
        <dbReference type="Proteomes" id="UP000324222"/>
    </source>
</evidence>
<dbReference type="AlphaFoldDB" id="A0A5B7H934"/>
<dbReference type="EMBL" id="VSRR010024600">
    <property type="protein sequence ID" value="MPC66309.1"/>
    <property type="molecule type" value="Genomic_DNA"/>
</dbReference>
<keyword evidence="2" id="KW-1185">Reference proteome</keyword>
<organism evidence="1 2">
    <name type="scientific">Portunus trituberculatus</name>
    <name type="common">Swimming crab</name>
    <name type="synonym">Neptunus trituberculatus</name>
    <dbReference type="NCBI Taxonomy" id="210409"/>
    <lineage>
        <taxon>Eukaryota</taxon>
        <taxon>Metazoa</taxon>
        <taxon>Ecdysozoa</taxon>
        <taxon>Arthropoda</taxon>
        <taxon>Crustacea</taxon>
        <taxon>Multicrustacea</taxon>
        <taxon>Malacostraca</taxon>
        <taxon>Eumalacostraca</taxon>
        <taxon>Eucarida</taxon>
        <taxon>Decapoda</taxon>
        <taxon>Pleocyemata</taxon>
        <taxon>Brachyura</taxon>
        <taxon>Eubrachyura</taxon>
        <taxon>Portunoidea</taxon>
        <taxon>Portunidae</taxon>
        <taxon>Portuninae</taxon>
        <taxon>Portunus</taxon>
    </lineage>
</organism>
<dbReference type="Proteomes" id="UP000324222">
    <property type="component" value="Unassembled WGS sequence"/>
</dbReference>
<accession>A0A5B7H934</accession>
<comment type="caution">
    <text evidence="1">The sequence shown here is derived from an EMBL/GenBank/DDBJ whole genome shotgun (WGS) entry which is preliminary data.</text>
</comment>
<name>A0A5B7H934_PORTR</name>